<dbReference type="AlphaFoldDB" id="A0A0W0YJM5"/>
<evidence type="ECO:0000313" key="2">
    <source>
        <dbReference type="EMBL" id="KTD57031.1"/>
    </source>
</evidence>
<dbReference type="OrthoDB" id="572589at2"/>
<dbReference type="Proteomes" id="UP000054703">
    <property type="component" value="Unassembled WGS sequence"/>
</dbReference>
<evidence type="ECO:0000313" key="3">
    <source>
        <dbReference type="Proteomes" id="UP000054703"/>
    </source>
</evidence>
<feature type="transmembrane region" description="Helical" evidence="1">
    <location>
        <begin position="105"/>
        <end position="126"/>
    </location>
</feature>
<organism evidence="2 3">
    <name type="scientific">Legionella santicrucis</name>
    <dbReference type="NCBI Taxonomy" id="45074"/>
    <lineage>
        <taxon>Bacteria</taxon>
        <taxon>Pseudomonadati</taxon>
        <taxon>Pseudomonadota</taxon>
        <taxon>Gammaproteobacteria</taxon>
        <taxon>Legionellales</taxon>
        <taxon>Legionellaceae</taxon>
        <taxon>Legionella</taxon>
    </lineage>
</organism>
<sequence length="129" mass="14691">MDKSRFLAKALGMYLIIVSLAILLNKQHFINLVSSLINNMPLMFVTGFFTLILGLLFVLSHNIWQWNWRVIITIIAWLTLIKGASIILYPQFIDKATALFVHNTTISYLAAAVNVILGILLCYFGFRRS</sequence>
<feature type="transmembrane region" description="Helical" evidence="1">
    <location>
        <begin position="7"/>
        <end position="24"/>
    </location>
</feature>
<keyword evidence="1" id="KW-0472">Membrane</keyword>
<dbReference type="STRING" id="45074.Lsan_2653"/>
<gene>
    <name evidence="2" type="ORF">Lsan_2653</name>
</gene>
<feature type="transmembrane region" description="Helical" evidence="1">
    <location>
        <begin position="36"/>
        <end position="58"/>
    </location>
</feature>
<comment type="caution">
    <text evidence="2">The sequence shown here is derived from an EMBL/GenBank/DDBJ whole genome shotgun (WGS) entry which is preliminary data.</text>
</comment>
<keyword evidence="1" id="KW-0812">Transmembrane</keyword>
<protein>
    <submittedName>
        <fullName evidence="2">Integral membrane protein (PIN domain superfamily)</fullName>
    </submittedName>
</protein>
<name>A0A0W0YJM5_9GAMM</name>
<reference evidence="2 3" key="1">
    <citation type="submission" date="2015-11" db="EMBL/GenBank/DDBJ databases">
        <title>Genomic analysis of 38 Legionella species identifies large and diverse effector repertoires.</title>
        <authorList>
            <person name="Burstein D."/>
            <person name="Amaro F."/>
            <person name="Zusman T."/>
            <person name="Lifshitz Z."/>
            <person name="Cohen O."/>
            <person name="Gilbert J.A."/>
            <person name="Pupko T."/>
            <person name="Shuman H.A."/>
            <person name="Segal G."/>
        </authorList>
    </citation>
    <scope>NUCLEOTIDE SEQUENCE [LARGE SCALE GENOMIC DNA]</scope>
    <source>
        <strain evidence="2 3">SC-63-C7</strain>
    </source>
</reference>
<keyword evidence="3" id="KW-1185">Reference proteome</keyword>
<proteinExistence type="predicted"/>
<dbReference type="PATRIC" id="fig|45074.5.peg.2857"/>
<dbReference type="RefSeq" id="WP_058514711.1">
    <property type="nucleotide sequence ID" value="NZ_CAAAIH010000034.1"/>
</dbReference>
<dbReference type="EMBL" id="LNYU01000078">
    <property type="protein sequence ID" value="KTD57031.1"/>
    <property type="molecule type" value="Genomic_DNA"/>
</dbReference>
<accession>A0A0W0YJM5</accession>
<feature type="transmembrane region" description="Helical" evidence="1">
    <location>
        <begin position="70"/>
        <end position="93"/>
    </location>
</feature>
<keyword evidence="1" id="KW-1133">Transmembrane helix</keyword>
<evidence type="ECO:0000256" key="1">
    <source>
        <dbReference type="SAM" id="Phobius"/>
    </source>
</evidence>